<sequence length="51" mass="5792">SLRSKSVSKFGAIDFLLHSRAFREIPSIPSLDLDGKLEKNLERLNSGYTRQ</sequence>
<accession>A0AA38GX91</accession>
<comment type="caution">
    <text evidence="1">The sequence shown here is derived from an EMBL/GenBank/DDBJ whole genome shotgun (WGS) entry which is preliminary data.</text>
</comment>
<evidence type="ECO:0000313" key="1">
    <source>
        <dbReference type="EMBL" id="KAH9330434.1"/>
    </source>
</evidence>
<dbReference type="AlphaFoldDB" id="A0AA38GX91"/>
<keyword evidence="2" id="KW-1185">Reference proteome</keyword>
<dbReference type="Proteomes" id="UP000824469">
    <property type="component" value="Unassembled WGS sequence"/>
</dbReference>
<organism evidence="1 2">
    <name type="scientific">Taxus chinensis</name>
    <name type="common">Chinese yew</name>
    <name type="synonym">Taxus wallichiana var. chinensis</name>
    <dbReference type="NCBI Taxonomy" id="29808"/>
    <lineage>
        <taxon>Eukaryota</taxon>
        <taxon>Viridiplantae</taxon>
        <taxon>Streptophyta</taxon>
        <taxon>Embryophyta</taxon>
        <taxon>Tracheophyta</taxon>
        <taxon>Spermatophyta</taxon>
        <taxon>Pinopsida</taxon>
        <taxon>Pinidae</taxon>
        <taxon>Conifers II</taxon>
        <taxon>Cupressales</taxon>
        <taxon>Taxaceae</taxon>
        <taxon>Taxus</taxon>
    </lineage>
</organism>
<gene>
    <name evidence="1" type="ORF">KI387_002542</name>
</gene>
<feature type="non-terminal residue" evidence="1">
    <location>
        <position position="1"/>
    </location>
</feature>
<evidence type="ECO:0000313" key="2">
    <source>
        <dbReference type="Proteomes" id="UP000824469"/>
    </source>
</evidence>
<dbReference type="EMBL" id="JAHRHJ020000001">
    <property type="protein sequence ID" value="KAH9330434.1"/>
    <property type="molecule type" value="Genomic_DNA"/>
</dbReference>
<protein>
    <submittedName>
        <fullName evidence="1">Uncharacterized protein</fullName>
    </submittedName>
</protein>
<proteinExistence type="predicted"/>
<name>A0AA38GX91_TAXCH</name>
<reference evidence="1 2" key="1">
    <citation type="journal article" date="2021" name="Nat. Plants">
        <title>The Taxus genome provides insights into paclitaxel biosynthesis.</title>
        <authorList>
            <person name="Xiong X."/>
            <person name="Gou J."/>
            <person name="Liao Q."/>
            <person name="Li Y."/>
            <person name="Zhou Q."/>
            <person name="Bi G."/>
            <person name="Li C."/>
            <person name="Du R."/>
            <person name="Wang X."/>
            <person name="Sun T."/>
            <person name="Guo L."/>
            <person name="Liang H."/>
            <person name="Lu P."/>
            <person name="Wu Y."/>
            <person name="Zhang Z."/>
            <person name="Ro D.K."/>
            <person name="Shang Y."/>
            <person name="Huang S."/>
            <person name="Yan J."/>
        </authorList>
    </citation>
    <scope>NUCLEOTIDE SEQUENCE [LARGE SCALE GENOMIC DNA]</scope>
    <source>
        <strain evidence="1">Ta-2019</strain>
    </source>
</reference>
<feature type="non-terminal residue" evidence="1">
    <location>
        <position position="51"/>
    </location>
</feature>